<evidence type="ECO:0000313" key="3">
    <source>
        <dbReference type="Proteomes" id="UP000582837"/>
    </source>
</evidence>
<evidence type="ECO:0008006" key="4">
    <source>
        <dbReference type="Google" id="ProtNLM"/>
    </source>
</evidence>
<accession>A0A841GQK4</accession>
<keyword evidence="3" id="KW-1185">Reference proteome</keyword>
<feature type="signal peptide" evidence="1">
    <location>
        <begin position="1"/>
        <end position="22"/>
    </location>
</feature>
<gene>
    <name evidence="2" type="ORF">HNQ61_001399</name>
</gene>
<dbReference type="AlphaFoldDB" id="A0A841GQK4"/>
<dbReference type="Proteomes" id="UP000582837">
    <property type="component" value="Unassembled WGS sequence"/>
</dbReference>
<comment type="caution">
    <text evidence="2">The sequence shown here is derived from an EMBL/GenBank/DDBJ whole genome shotgun (WGS) entry which is preliminary data.</text>
</comment>
<name>A0A841GQK4_9BACT</name>
<dbReference type="RefSeq" id="WP_170036085.1">
    <property type="nucleotide sequence ID" value="NZ_JABDTL010000002.1"/>
</dbReference>
<protein>
    <recommendedName>
        <fullName evidence="4">DUF4410 domain-containing protein</fullName>
    </recommendedName>
</protein>
<feature type="chain" id="PRO_5032302531" description="DUF4410 domain-containing protein" evidence="1">
    <location>
        <begin position="23"/>
        <end position="188"/>
    </location>
</feature>
<proteinExistence type="predicted"/>
<organism evidence="2 3">
    <name type="scientific">Longimicrobium terrae</name>
    <dbReference type="NCBI Taxonomy" id="1639882"/>
    <lineage>
        <taxon>Bacteria</taxon>
        <taxon>Pseudomonadati</taxon>
        <taxon>Gemmatimonadota</taxon>
        <taxon>Longimicrobiia</taxon>
        <taxon>Longimicrobiales</taxon>
        <taxon>Longimicrobiaceae</taxon>
        <taxon>Longimicrobium</taxon>
    </lineage>
</organism>
<evidence type="ECO:0000256" key="1">
    <source>
        <dbReference type="SAM" id="SignalP"/>
    </source>
</evidence>
<sequence>MKLSRILAVAFCAAIAPAAARAQTTASDLPPLMEDNGTSMRADPSIRIIEHRFAVSADSVWAILPDVLREMGIEPQVDPSRERVMGNVRITAPRVAGERTGRYMACGNENSGPASAGQFRIRLNLVTQVRAEEQGSRTFTRLIGTANSVNGSGNQVVGCTSTGALERKLGEAIAARLAAPAPAAAPAN</sequence>
<keyword evidence="1" id="KW-0732">Signal</keyword>
<reference evidence="2 3" key="1">
    <citation type="submission" date="2020-08" db="EMBL/GenBank/DDBJ databases">
        <title>Genomic Encyclopedia of Type Strains, Phase IV (KMG-IV): sequencing the most valuable type-strain genomes for metagenomic binning, comparative biology and taxonomic classification.</title>
        <authorList>
            <person name="Goeker M."/>
        </authorList>
    </citation>
    <scope>NUCLEOTIDE SEQUENCE [LARGE SCALE GENOMIC DNA]</scope>
    <source>
        <strain evidence="2 3">DSM 29007</strain>
    </source>
</reference>
<evidence type="ECO:0000313" key="2">
    <source>
        <dbReference type="EMBL" id="MBB6069782.1"/>
    </source>
</evidence>
<dbReference type="EMBL" id="JACHIA010000003">
    <property type="protein sequence ID" value="MBB6069782.1"/>
    <property type="molecule type" value="Genomic_DNA"/>
</dbReference>